<dbReference type="PANTHER" id="PTHR45128:SF2">
    <property type="entry name" value="METHYLTRANSFERASE DOMAIN-CONTAINING PROTEIN"/>
    <property type="match status" value="1"/>
</dbReference>
<dbReference type="RefSeq" id="WP_251796271.1">
    <property type="nucleotide sequence ID" value="NZ_JAMQOL010000003.1"/>
</dbReference>
<dbReference type="Gene3D" id="3.40.50.150">
    <property type="entry name" value="Vaccinia Virus protein VP39"/>
    <property type="match status" value="1"/>
</dbReference>
<dbReference type="Proteomes" id="UP001523216">
    <property type="component" value="Unassembled WGS sequence"/>
</dbReference>
<dbReference type="EMBL" id="JAMQOL010000003">
    <property type="protein sequence ID" value="MCM4076363.1"/>
    <property type="molecule type" value="Genomic_DNA"/>
</dbReference>
<organism evidence="2 3">
    <name type="scientific">Paractinoplanes hotanensis</name>
    <dbReference type="NCBI Taxonomy" id="2906497"/>
    <lineage>
        <taxon>Bacteria</taxon>
        <taxon>Bacillati</taxon>
        <taxon>Actinomycetota</taxon>
        <taxon>Actinomycetes</taxon>
        <taxon>Micromonosporales</taxon>
        <taxon>Micromonosporaceae</taxon>
        <taxon>Paractinoplanes</taxon>
    </lineage>
</organism>
<dbReference type="PANTHER" id="PTHR45128">
    <property type="entry name" value="METHYLTRANSFERASE TYPE 11"/>
    <property type="match status" value="1"/>
</dbReference>
<feature type="domain" description="Methyltransferase" evidence="1">
    <location>
        <begin position="189"/>
        <end position="284"/>
    </location>
</feature>
<dbReference type="GO" id="GO:0032259">
    <property type="term" value="P:methylation"/>
    <property type="evidence" value="ECO:0007669"/>
    <property type="project" value="UniProtKB-KW"/>
</dbReference>
<name>A0ABT0XRG0_9ACTN</name>
<keyword evidence="3" id="KW-1185">Reference proteome</keyword>
<evidence type="ECO:0000259" key="1">
    <source>
        <dbReference type="Pfam" id="PF13649"/>
    </source>
</evidence>
<keyword evidence="2" id="KW-0489">Methyltransferase</keyword>
<reference evidence="2 3" key="1">
    <citation type="submission" date="2022-06" db="EMBL/GenBank/DDBJ databases">
        <title>Actinoplanes abujensis sp. nov., isolated from Nigerian arid soil.</title>
        <authorList>
            <person name="Ding P."/>
        </authorList>
    </citation>
    <scope>NUCLEOTIDE SEQUENCE [LARGE SCALE GENOMIC DNA]</scope>
    <source>
        <strain evidence="3">TRM88002</strain>
    </source>
</reference>
<dbReference type="InterPro" id="IPR041698">
    <property type="entry name" value="Methyltransf_25"/>
</dbReference>
<dbReference type="InterPro" id="IPR029063">
    <property type="entry name" value="SAM-dependent_MTases_sf"/>
</dbReference>
<dbReference type="Pfam" id="PF13649">
    <property type="entry name" value="Methyltransf_25"/>
    <property type="match status" value="1"/>
</dbReference>
<sequence length="367" mass="39217">MDTTTTDLTGQLVDRLFSATVSALELCSIYLGVELGLYRALSRDGALTAAELSARAGIASRYAVEWLEQQAVAGLLTVDQPAAPGSGADAGDRRYRLDPEHARVLVDVDDPAHVAPFAHLLAGIGSVLPAVAAAYREGGGVAYAAYGPAFRYGQGHINRPAFTHQLPAAWLGAMPDVVSRLESASRPRIADVGCGQGWSVQSLARAFPRAWVDGIDADSASIHDARRNAADAGLDGRVRFVHADVARAADEGPYDLVLFLEALHDMPQPVEALRATRAALAPDGVVLIVDERVADRFTAPGTEVERMMYGWSVTHCLPSQLADRGSVATGTVLRPGTLHRWAAQAGFTRSVDLPVQDACFRLYRLER</sequence>
<dbReference type="CDD" id="cd02440">
    <property type="entry name" value="AdoMet_MTases"/>
    <property type="match status" value="1"/>
</dbReference>
<gene>
    <name evidence="2" type="ORF">LXN57_02160</name>
</gene>
<protein>
    <submittedName>
        <fullName evidence="2">Class I SAM-dependent methyltransferase</fullName>
    </submittedName>
</protein>
<dbReference type="SUPFAM" id="SSF46785">
    <property type="entry name" value="Winged helix' DNA-binding domain"/>
    <property type="match status" value="1"/>
</dbReference>
<comment type="caution">
    <text evidence="2">The sequence shown here is derived from an EMBL/GenBank/DDBJ whole genome shotgun (WGS) entry which is preliminary data.</text>
</comment>
<accession>A0ABT0XRG0</accession>
<evidence type="ECO:0000313" key="3">
    <source>
        <dbReference type="Proteomes" id="UP001523216"/>
    </source>
</evidence>
<dbReference type="GO" id="GO:0008168">
    <property type="term" value="F:methyltransferase activity"/>
    <property type="evidence" value="ECO:0007669"/>
    <property type="project" value="UniProtKB-KW"/>
</dbReference>
<dbReference type="InterPro" id="IPR053173">
    <property type="entry name" value="SAM-binding_MTase"/>
</dbReference>
<dbReference type="SUPFAM" id="SSF53335">
    <property type="entry name" value="S-adenosyl-L-methionine-dependent methyltransferases"/>
    <property type="match status" value="1"/>
</dbReference>
<proteinExistence type="predicted"/>
<keyword evidence="2" id="KW-0808">Transferase</keyword>
<evidence type="ECO:0000313" key="2">
    <source>
        <dbReference type="EMBL" id="MCM4076363.1"/>
    </source>
</evidence>
<dbReference type="InterPro" id="IPR036390">
    <property type="entry name" value="WH_DNA-bd_sf"/>
</dbReference>